<proteinExistence type="predicted"/>
<organism evidence="1 2">
    <name type="scientific">Bacillus aerolatus</name>
    <dbReference type="NCBI Taxonomy" id="2653354"/>
    <lineage>
        <taxon>Bacteria</taxon>
        <taxon>Bacillati</taxon>
        <taxon>Bacillota</taxon>
        <taxon>Bacilli</taxon>
        <taxon>Bacillales</taxon>
        <taxon>Bacillaceae</taxon>
        <taxon>Bacillus</taxon>
    </lineage>
</organism>
<dbReference type="InterPro" id="IPR028994">
    <property type="entry name" value="Integrin_alpha_N"/>
</dbReference>
<dbReference type="SUPFAM" id="SSF69318">
    <property type="entry name" value="Integrin alpha N-terminal domain"/>
    <property type="match status" value="1"/>
</dbReference>
<sequence>MRKEIKAGIRQRQPSNVSVVDRKRGDVTGDGIVDNVYLTADKTEDSPFWKNITLVVQDGRTNEYERIPLKENAGYHPTIFLGDFTGDKVDDILIIIDTGGSGGTIYAYVFSFINGKISLIFDFDAFNEKYKYEVNYKNHFKAEVISFNLKKKYILDLQLKSKEYLAEIYYPNGTLKEPIKGWVSPLSGLYPIDFARDGTYELDAFQNIAGRYNADGLGWMKNVLKWNGREFVPERQTVSIFGAG</sequence>
<evidence type="ECO:0000313" key="1">
    <source>
        <dbReference type="EMBL" id="KAB7708314.1"/>
    </source>
</evidence>
<reference evidence="1 2" key="1">
    <citation type="submission" date="2019-10" db="EMBL/GenBank/DDBJ databases">
        <title>Bacillus aerolatum sp. nov., isolated from bioaerosol of sport playgrounds.</title>
        <authorList>
            <person name="Chen P."/>
            <person name="Zhang G."/>
        </authorList>
    </citation>
    <scope>NUCLEOTIDE SEQUENCE [LARGE SCALE GENOMIC DNA]</scope>
    <source>
        <strain evidence="1 2">CX253</strain>
    </source>
</reference>
<dbReference type="AlphaFoldDB" id="A0A6I1FPG2"/>
<dbReference type="Proteomes" id="UP000429595">
    <property type="component" value="Unassembled WGS sequence"/>
</dbReference>
<protein>
    <submittedName>
        <fullName evidence="1">VCBS repeat-containing protein</fullName>
    </submittedName>
</protein>
<keyword evidence="2" id="KW-1185">Reference proteome</keyword>
<accession>A0A6I1FPG2</accession>
<comment type="caution">
    <text evidence="1">The sequence shown here is derived from an EMBL/GenBank/DDBJ whole genome shotgun (WGS) entry which is preliminary data.</text>
</comment>
<evidence type="ECO:0000313" key="2">
    <source>
        <dbReference type="Proteomes" id="UP000429595"/>
    </source>
</evidence>
<dbReference type="EMBL" id="WEIO01000002">
    <property type="protein sequence ID" value="KAB7708314.1"/>
    <property type="molecule type" value="Genomic_DNA"/>
</dbReference>
<gene>
    <name evidence="1" type="ORF">F9802_05630</name>
</gene>
<name>A0A6I1FPG2_9BACI</name>